<evidence type="ECO:0000256" key="3">
    <source>
        <dbReference type="ARBA" id="ARBA00022525"/>
    </source>
</evidence>
<comment type="caution">
    <text evidence="18">The sequence shown here is derived from an EMBL/GenBank/DDBJ whole genome shotgun (WGS) entry which is preliminary data.</text>
</comment>
<dbReference type="Pfam" id="PF03443">
    <property type="entry name" value="AA9"/>
    <property type="match status" value="1"/>
</dbReference>
<dbReference type="GO" id="GO:0046872">
    <property type="term" value="F:metal ion binding"/>
    <property type="evidence" value="ECO:0007669"/>
    <property type="project" value="UniProtKB-KW"/>
</dbReference>
<dbReference type="PANTHER" id="PTHR33353:SF10">
    <property type="entry name" value="ENDO-BETA-1,4-GLUCANASE D"/>
    <property type="match status" value="1"/>
</dbReference>
<keyword evidence="6" id="KW-0136">Cellulose degradation</keyword>
<evidence type="ECO:0000313" key="18">
    <source>
        <dbReference type="EMBL" id="KAK0632917.1"/>
    </source>
</evidence>
<organism evidence="18 19">
    <name type="scientific">Immersiella caudata</name>
    <dbReference type="NCBI Taxonomy" id="314043"/>
    <lineage>
        <taxon>Eukaryota</taxon>
        <taxon>Fungi</taxon>
        <taxon>Dikarya</taxon>
        <taxon>Ascomycota</taxon>
        <taxon>Pezizomycotina</taxon>
        <taxon>Sordariomycetes</taxon>
        <taxon>Sordariomycetidae</taxon>
        <taxon>Sordariales</taxon>
        <taxon>Lasiosphaeriaceae</taxon>
        <taxon>Immersiella</taxon>
    </lineage>
</organism>
<evidence type="ECO:0000256" key="13">
    <source>
        <dbReference type="ARBA" id="ARBA00044502"/>
    </source>
</evidence>
<keyword evidence="12" id="KW-0624">Polysaccharide degradation</keyword>
<keyword evidence="10" id="KW-1015">Disulfide bond</keyword>
<evidence type="ECO:0000256" key="7">
    <source>
        <dbReference type="ARBA" id="ARBA00023002"/>
    </source>
</evidence>
<evidence type="ECO:0000313" key="19">
    <source>
        <dbReference type="Proteomes" id="UP001175000"/>
    </source>
</evidence>
<dbReference type="EC" id="1.14.99.56" evidence="15"/>
<gene>
    <name evidence="18" type="ORF">B0T14DRAFT_491182</name>
</gene>
<feature type="domain" description="Auxiliary Activity family 9 catalytic" evidence="17">
    <location>
        <begin position="23"/>
        <end position="90"/>
    </location>
</feature>
<dbReference type="GO" id="GO:0030245">
    <property type="term" value="P:cellulose catabolic process"/>
    <property type="evidence" value="ECO:0007669"/>
    <property type="project" value="UniProtKB-KW"/>
</dbReference>
<comment type="catalytic activity">
    <reaction evidence="14">
        <text>[(1-&gt;4)-beta-D-glucosyl]n+m + reduced acceptor + O2 = 4-dehydro-beta-D-glucosyl-[(1-&gt;4)-beta-D-glucosyl]n-1 + [(1-&gt;4)-beta-D-glucosyl]m + acceptor + H2O.</text>
        <dbReference type="EC" id="1.14.99.56"/>
    </reaction>
</comment>
<dbReference type="InterPro" id="IPR049892">
    <property type="entry name" value="AA9"/>
</dbReference>
<dbReference type="InterPro" id="IPR005103">
    <property type="entry name" value="AA9_LPMO"/>
</dbReference>
<evidence type="ECO:0000256" key="15">
    <source>
        <dbReference type="ARBA" id="ARBA00047174"/>
    </source>
</evidence>
<comment type="subcellular location">
    <subcellularLocation>
        <location evidence="2">Secreted</location>
    </subcellularLocation>
</comment>
<keyword evidence="5 16" id="KW-0732">Signal</keyword>
<evidence type="ECO:0000259" key="17">
    <source>
        <dbReference type="Pfam" id="PF03443"/>
    </source>
</evidence>
<reference evidence="18" key="1">
    <citation type="submission" date="2023-06" db="EMBL/GenBank/DDBJ databases">
        <title>Genome-scale phylogeny and comparative genomics of the fungal order Sordariales.</title>
        <authorList>
            <consortium name="Lawrence Berkeley National Laboratory"/>
            <person name="Hensen N."/>
            <person name="Bonometti L."/>
            <person name="Westerberg I."/>
            <person name="Brannstrom I.O."/>
            <person name="Guillou S."/>
            <person name="Cros-Aarteil S."/>
            <person name="Calhoun S."/>
            <person name="Haridas S."/>
            <person name="Kuo A."/>
            <person name="Mondo S."/>
            <person name="Pangilinan J."/>
            <person name="Riley R."/>
            <person name="Labutti K."/>
            <person name="Andreopoulos B."/>
            <person name="Lipzen A."/>
            <person name="Chen C."/>
            <person name="Yanf M."/>
            <person name="Daum C."/>
            <person name="Ng V."/>
            <person name="Clum A."/>
            <person name="Steindorff A."/>
            <person name="Ohm R."/>
            <person name="Martin F."/>
            <person name="Silar P."/>
            <person name="Natvig D."/>
            <person name="Lalanne C."/>
            <person name="Gautier V."/>
            <person name="Ament-Velasquez S.L."/>
            <person name="Kruys A."/>
            <person name="Hutchinson M.I."/>
            <person name="Powell A.J."/>
            <person name="Barry K."/>
            <person name="Miller A.N."/>
            <person name="Grigoriev I.V."/>
            <person name="Debuchy R."/>
            <person name="Gladieux P."/>
            <person name="Thoren M.H."/>
            <person name="Johannesson H."/>
        </authorList>
    </citation>
    <scope>NUCLEOTIDE SEQUENCE</scope>
    <source>
        <strain evidence="18">CBS 606.72</strain>
    </source>
</reference>
<evidence type="ECO:0000256" key="1">
    <source>
        <dbReference type="ARBA" id="ARBA00001973"/>
    </source>
</evidence>
<dbReference type="GO" id="GO:0004497">
    <property type="term" value="F:monooxygenase activity"/>
    <property type="evidence" value="ECO:0007669"/>
    <property type="project" value="UniProtKB-KW"/>
</dbReference>
<accession>A0AA40CC32</accession>
<keyword evidence="19" id="KW-1185">Reference proteome</keyword>
<dbReference type="Proteomes" id="UP001175000">
    <property type="component" value="Unassembled WGS sequence"/>
</dbReference>
<evidence type="ECO:0000256" key="4">
    <source>
        <dbReference type="ARBA" id="ARBA00022723"/>
    </source>
</evidence>
<dbReference type="AlphaFoldDB" id="A0AA40CC32"/>
<feature type="chain" id="PRO_5041352836" description="lytic cellulose monooxygenase (C4-dehydrogenating)" evidence="16">
    <location>
        <begin position="19"/>
        <end position="167"/>
    </location>
</feature>
<dbReference type="GO" id="GO:0005576">
    <property type="term" value="C:extracellular region"/>
    <property type="evidence" value="ECO:0007669"/>
    <property type="project" value="UniProtKB-SubCell"/>
</dbReference>
<evidence type="ECO:0000256" key="16">
    <source>
        <dbReference type="SAM" id="SignalP"/>
    </source>
</evidence>
<dbReference type="Gene3D" id="2.70.50.70">
    <property type="match status" value="1"/>
</dbReference>
<protein>
    <recommendedName>
        <fullName evidence="15">lytic cellulose monooxygenase (C4-dehydrogenating)</fullName>
        <ecNumber evidence="15">1.14.99.56</ecNumber>
    </recommendedName>
</protein>
<keyword evidence="9" id="KW-0503">Monooxygenase</keyword>
<dbReference type="EMBL" id="JAULSU010000001">
    <property type="protein sequence ID" value="KAK0632917.1"/>
    <property type="molecule type" value="Genomic_DNA"/>
</dbReference>
<comment type="similarity">
    <text evidence="13">Belongs to the polysaccharide monooxygenase AA9 family.</text>
</comment>
<keyword evidence="3" id="KW-0964">Secreted</keyword>
<feature type="signal peptide" evidence="16">
    <location>
        <begin position="1"/>
        <end position="18"/>
    </location>
</feature>
<keyword evidence="11" id="KW-0119">Carbohydrate metabolism</keyword>
<evidence type="ECO:0000256" key="2">
    <source>
        <dbReference type="ARBA" id="ARBA00004613"/>
    </source>
</evidence>
<evidence type="ECO:0000256" key="5">
    <source>
        <dbReference type="ARBA" id="ARBA00022729"/>
    </source>
</evidence>
<evidence type="ECO:0000256" key="8">
    <source>
        <dbReference type="ARBA" id="ARBA00023008"/>
    </source>
</evidence>
<evidence type="ECO:0000256" key="11">
    <source>
        <dbReference type="ARBA" id="ARBA00023277"/>
    </source>
</evidence>
<evidence type="ECO:0000256" key="6">
    <source>
        <dbReference type="ARBA" id="ARBA00023001"/>
    </source>
</evidence>
<name>A0AA40CC32_9PEZI</name>
<keyword evidence="7" id="KW-0560">Oxidoreductase</keyword>
<evidence type="ECO:0000256" key="14">
    <source>
        <dbReference type="ARBA" id="ARBA00045077"/>
    </source>
</evidence>
<proteinExistence type="inferred from homology"/>
<dbReference type="PANTHER" id="PTHR33353">
    <property type="entry name" value="PUTATIVE (AFU_ORTHOLOGUE AFUA_1G12560)-RELATED"/>
    <property type="match status" value="1"/>
</dbReference>
<keyword evidence="4" id="KW-0479">Metal-binding</keyword>
<evidence type="ECO:0000256" key="10">
    <source>
        <dbReference type="ARBA" id="ARBA00023157"/>
    </source>
</evidence>
<keyword evidence="8" id="KW-0186">Copper</keyword>
<evidence type="ECO:0000256" key="9">
    <source>
        <dbReference type="ARBA" id="ARBA00023033"/>
    </source>
</evidence>
<evidence type="ECO:0000256" key="12">
    <source>
        <dbReference type="ARBA" id="ARBA00023326"/>
    </source>
</evidence>
<comment type="cofactor">
    <cofactor evidence="1">
        <name>Cu(2+)</name>
        <dbReference type="ChEBI" id="CHEBI:29036"/>
    </cofactor>
</comment>
<sequence>MGAVQAIFVLAFAAQALAHGSGAHRRGPITAWMAPYRGDIAEARLNDLEFFKIAEDTVDENGVWGTVRMMDKTNHTWTATIPADIQPGTYKPGELAWIFNLTASVPFVPAGPPLYRSSYDVQLAHKGVVVVSPAGQGKEADNAYYKQQALSLDMQYQINSRIDANGG</sequence>